<dbReference type="Gene3D" id="3.30.70.1320">
    <property type="entry name" value="Multidrug efflux transporter AcrB pore domain like"/>
    <property type="match status" value="1"/>
</dbReference>
<dbReference type="InterPro" id="IPR027463">
    <property type="entry name" value="AcrB_DN_DC_subdom"/>
</dbReference>
<evidence type="ECO:0000256" key="8">
    <source>
        <dbReference type="SAM" id="Phobius"/>
    </source>
</evidence>
<name>A0A317Q7G8_9GAMM</name>
<dbReference type="GO" id="GO:0005886">
    <property type="term" value="C:plasma membrane"/>
    <property type="evidence" value="ECO:0007669"/>
    <property type="project" value="UniProtKB-SubCell"/>
</dbReference>
<dbReference type="EMBL" id="QGTT01000007">
    <property type="protein sequence ID" value="PWW12978.1"/>
    <property type="molecule type" value="Genomic_DNA"/>
</dbReference>
<feature type="transmembrane region" description="Helical" evidence="8">
    <location>
        <begin position="983"/>
        <end position="1002"/>
    </location>
</feature>
<keyword evidence="10" id="KW-1185">Reference proteome</keyword>
<feature type="transmembrane region" description="Helical" evidence="8">
    <location>
        <begin position="1014"/>
        <end position="1040"/>
    </location>
</feature>
<keyword evidence="6 8" id="KW-1133">Transmembrane helix</keyword>
<dbReference type="AlphaFoldDB" id="A0A317Q7G8"/>
<evidence type="ECO:0000256" key="4">
    <source>
        <dbReference type="ARBA" id="ARBA00022475"/>
    </source>
</evidence>
<evidence type="ECO:0000256" key="3">
    <source>
        <dbReference type="ARBA" id="ARBA00022448"/>
    </source>
</evidence>
<evidence type="ECO:0000313" key="10">
    <source>
        <dbReference type="Proteomes" id="UP000246964"/>
    </source>
</evidence>
<dbReference type="SUPFAM" id="SSF82693">
    <property type="entry name" value="Multidrug efflux transporter AcrB pore domain, PN1, PN2, PC1 and PC2 subdomains"/>
    <property type="match status" value="2"/>
</dbReference>
<dbReference type="NCBIfam" id="TIGR00914">
    <property type="entry name" value="2A0601"/>
    <property type="match status" value="1"/>
</dbReference>
<keyword evidence="7 8" id="KW-0472">Membrane</keyword>
<feature type="transmembrane region" description="Helical" evidence="8">
    <location>
        <begin position="929"/>
        <end position="952"/>
    </location>
</feature>
<keyword evidence="3" id="KW-0813">Transport</keyword>
<dbReference type="InterPro" id="IPR001036">
    <property type="entry name" value="Acrflvin-R"/>
</dbReference>
<dbReference type="Gene3D" id="3.30.70.1440">
    <property type="entry name" value="Multidrug efflux transporter AcrB pore domain"/>
    <property type="match status" value="1"/>
</dbReference>
<evidence type="ECO:0000256" key="5">
    <source>
        <dbReference type="ARBA" id="ARBA00022692"/>
    </source>
</evidence>
<dbReference type="Pfam" id="PF00873">
    <property type="entry name" value="ACR_tran"/>
    <property type="match status" value="1"/>
</dbReference>
<dbReference type="SUPFAM" id="SSF82714">
    <property type="entry name" value="Multidrug efflux transporter AcrB TolC docking domain, DN and DC subdomains"/>
    <property type="match status" value="2"/>
</dbReference>
<evidence type="ECO:0000256" key="6">
    <source>
        <dbReference type="ARBA" id="ARBA00022989"/>
    </source>
</evidence>
<dbReference type="GO" id="GO:0042910">
    <property type="term" value="F:xenobiotic transmembrane transporter activity"/>
    <property type="evidence" value="ECO:0007669"/>
    <property type="project" value="TreeGrafter"/>
</dbReference>
<evidence type="ECO:0000256" key="7">
    <source>
        <dbReference type="ARBA" id="ARBA00023136"/>
    </source>
</evidence>
<dbReference type="GO" id="GO:0008324">
    <property type="term" value="F:monoatomic cation transmembrane transporter activity"/>
    <property type="evidence" value="ECO:0007669"/>
    <property type="project" value="InterPro"/>
</dbReference>
<dbReference type="InterPro" id="IPR004763">
    <property type="entry name" value="CusA-like"/>
</dbReference>
<reference evidence="9 10" key="1">
    <citation type="submission" date="2018-05" db="EMBL/GenBank/DDBJ databases">
        <title>Freshwater and sediment microbial communities from various areas in North America, analyzing microbe dynamics in response to fracking.</title>
        <authorList>
            <person name="Lamendella R."/>
        </authorList>
    </citation>
    <scope>NUCLEOTIDE SEQUENCE [LARGE SCALE GENOMIC DNA]</scope>
    <source>
        <strain evidence="9 10">125B1</strain>
    </source>
</reference>
<evidence type="ECO:0000256" key="2">
    <source>
        <dbReference type="ARBA" id="ARBA00010942"/>
    </source>
</evidence>
<protein>
    <submittedName>
        <fullName evidence="9">Cu(I)/Ag(I) efflux system membrane protein CusA/SilA</fullName>
    </submittedName>
</protein>
<feature type="transmembrane region" description="Helical" evidence="8">
    <location>
        <begin position="364"/>
        <end position="385"/>
    </location>
</feature>
<evidence type="ECO:0000313" key="9">
    <source>
        <dbReference type="EMBL" id="PWW12978.1"/>
    </source>
</evidence>
<feature type="transmembrane region" description="Helical" evidence="8">
    <location>
        <begin position="484"/>
        <end position="505"/>
    </location>
</feature>
<feature type="transmembrane region" description="Helical" evidence="8">
    <location>
        <begin position="391"/>
        <end position="412"/>
    </location>
</feature>
<feature type="transmembrane region" description="Helical" evidence="8">
    <location>
        <begin position="878"/>
        <end position="895"/>
    </location>
</feature>
<dbReference type="PANTHER" id="PTHR32063:SF19">
    <property type="entry name" value="CATION EFFLUX SYSTEM PROTEIN CUSA"/>
    <property type="match status" value="1"/>
</dbReference>
<dbReference type="STRING" id="519453.SAMN04488070_1270"/>
<dbReference type="PRINTS" id="PR00702">
    <property type="entry name" value="ACRIFLAVINRP"/>
</dbReference>
<keyword evidence="4" id="KW-1003">Cell membrane</keyword>
<keyword evidence="5 8" id="KW-0812">Transmembrane</keyword>
<accession>A0A317Q7G8</accession>
<comment type="caution">
    <text evidence="9">The sequence shown here is derived from an EMBL/GenBank/DDBJ whole genome shotgun (WGS) entry which is preliminary data.</text>
</comment>
<feature type="transmembrane region" description="Helical" evidence="8">
    <location>
        <begin position="442"/>
        <end position="464"/>
    </location>
</feature>
<organism evidence="9 10">
    <name type="scientific">Pseudidiomarina maritima</name>
    <dbReference type="NCBI Taxonomy" id="519453"/>
    <lineage>
        <taxon>Bacteria</taxon>
        <taxon>Pseudomonadati</taxon>
        <taxon>Pseudomonadota</taxon>
        <taxon>Gammaproteobacteria</taxon>
        <taxon>Alteromonadales</taxon>
        <taxon>Idiomarinaceae</taxon>
        <taxon>Pseudidiomarina</taxon>
    </lineage>
</organism>
<dbReference type="OrthoDB" id="9758757at2"/>
<dbReference type="Proteomes" id="UP000246964">
    <property type="component" value="Unassembled WGS sequence"/>
</dbReference>
<dbReference type="SUPFAM" id="SSF82866">
    <property type="entry name" value="Multidrug efflux transporter AcrB transmembrane domain"/>
    <property type="match status" value="2"/>
</dbReference>
<dbReference type="PANTHER" id="PTHR32063">
    <property type="match status" value="1"/>
</dbReference>
<proteinExistence type="inferred from homology"/>
<comment type="subcellular location">
    <subcellularLocation>
        <location evidence="1">Cell membrane</location>
        <topology evidence="1">Multi-pass membrane protein</topology>
    </subcellularLocation>
</comment>
<gene>
    <name evidence="9" type="ORF">DET45_1077</name>
</gene>
<feature type="transmembrane region" description="Helical" evidence="8">
    <location>
        <begin position="902"/>
        <end position="923"/>
    </location>
</feature>
<sequence>MLTNIIKLALRQRLMVILLACLLGWLGWRAMLQTPLDAIPDLSDVQVIVKTSYPGQSPQLVEEQVTWPLANIMLAVPGATDVRGYSFFGDSYLYILFADGTDPYWARSRVLEYLNQAQQRLPNGVTPQLGPDASGVGWVYQYALVDPTGQHDLGQLTSLQNWFIKPELQSVPGVAEIATVGGMVPAYQVVVEPQRLQTYGLSLAVIEQTIAQANNEVGGGIVAMAEAEYMVRGTGYIQSIEDLKQLPLPVRSANNVSVTLADVATIRRGPQSRRGIAELNGDGEVVGGIVVMRQGENAQATIARVKAKLDSIRLGLPDGVAIETVYDRSQLIERAVNNLSHKLIEEMIFVVLISGLFLLHVRSAFVAVITLPLAVLISFIAMRALNINANIMSLGGIAIAIGALVDAAIVMVENGHKHLLRYQQQHGQPAQGRQHWQVIGTAAAEVGPALFFSLLIITLSFLPVFALEQQEGRMFAPLAYTKTFAMAAAALLAITLVPVLMGYLLRGRIRSEQANPLTRGLIAVYQPLLIWVLRWPKTTLAVASVIALSAYYPWQKLGYEFMPAMHEGDLLYMPTTLPGISPEAAGRLLQQSDRLIKQVPEVKSVFGKVGRADSATDPAPLTMLETTIQLRPQEQWRPGLELKDIIAELDQRVQLPGITNAWVQPIKTRIDMLSTGLKTPLGLKIAGPDLQQIQQIGAELEQLLQDVPGVSSVFAERPASGRYIEIRPDLAKAASYGLSQADLQRIIRYAIGGATVTESIEGTERYPITLRYPRVYRDHLVRLQQLPIVSITNSDSSTWLTLEQVADIRVTSGPAMIRSENARPTGWVFIDVDANTAVSDVLAAAQPLVASYQLPPRYSVSWSGQYESMQRVQDKLKTVVPITLVIIFMLLYVTFKSFKQALLIMVTLPLALSGSLWLVWALGFNLSTAVGVGMIALAGVAAEFGVVMMLYLNQALAEARRANSKPSLAELQQAIMQGAVQRVRPKAMTVLTIIAGLLPIMLSEGTGSEVMQRIAAPMIGGMIVAPLLSLLVIPAVYWLYLKRR</sequence>
<evidence type="ECO:0000256" key="1">
    <source>
        <dbReference type="ARBA" id="ARBA00004651"/>
    </source>
</evidence>
<dbReference type="Gene3D" id="3.30.70.1430">
    <property type="entry name" value="Multidrug efflux transporter AcrB pore domain"/>
    <property type="match status" value="2"/>
</dbReference>
<dbReference type="Gene3D" id="3.30.2090.10">
    <property type="entry name" value="Multidrug efflux transporter AcrB TolC docking domain, DN and DC subdomains"/>
    <property type="match status" value="2"/>
</dbReference>
<comment type="similarity">
    <text evidence="2">Belongs to the resistance-nodulation-cell division (RND) (TC 2.A.6) family.</text>
</comment>
<dbReference type="Gene3D" id="1.20.1640.10">
    <property type="entry name" value="Multidrug efflux transporter AcrB transmembrane domain"/>
    <property type="match status" value="2"/>
</dbReference>
<dbReference type="RefSeq" id="WP_110075926.1">
    <property type="nucleotide sequence ID" value="NZ_QGTT01000007.1"/>
</dbReference>